<name>A0ACC0GCD8_9ERIC</name>
<accession>A0ACC0GCD8</accession>
<evidence type="ECO:0000313" key="2">
    <source>
        <dbReference type="Proteomes" id="UP001060215"/>
    </source>
</evidence>
<keyword evidence="2" id="KW-1185">Reference proteome</keyword>
<gene>
    <name evidence="1" type="ORF">LOK49_LG10G03083</name>
</gene>
<dbReference type="EMBL" id="CM045767">
    <property type="protein sequence ID" value="KAI7997726.1"/>
    <property type="molecule type" value="Genomic_DNA"/>
</dbReference>
<comment type="caution">
    <text evidence="1">The sequence shown here is derived from an EMBL/GenBank/DDBJ whole genome shotgun (WGS) entry which is preliminary data.</text>
</comment>
<reference evidence="1 2" key="1">
    <citation type="journal article" date="2022" name="Plant J.">
        <title>Chromosome-level genome of Camellia lanceoleosa provides a valuable resource for understanding genome evolution and self-incompatibility.</title>
        <authorList>
            <person name="Gong W."/>
            <person name="Xiao S."/>
            <person name="Wang L."/>
            <person name="Liao Z."/>
            <person name="Chang Y."/>
            <person name="Mo W."/>
            <person name="Hu G."/>
            <person name="Li W."/>
            <person name="Zhao G."/>
            <person name="Zhu H."/>
            <person name="Hu X."/>
            <person name="Ji K."/>
            <person name="Xiang X."/>
            <person name="Song Q."/>
            <person name="Yuan D."/>
            <person name="Jin S."/>
            <person name="Zhang L."/>
        </authorList>
    </citation>
    <scope>NUCLEOTIDE SEQUENCE [LARGE SCALE GENOMIC DNA]</scope>
    <source>
        <strain evidence="1">SQ_2022a</strain>
    </source>
</reference>
<evidence type="ECO:0000313" key="1">
    <source>
        <dbReference type="EMBL" id="KAI7997726.1"/>
    </source>
</evidence>
<organism evidence="1 2">
    <name type="scientific">Camellia lanceoleosa</name>
    <dbReference type="NCBI Taxonomy" id="1840588"/>
    <lineage>
        <taxon>Eukaryota</taxon>
        <taxon>Viridiplantae</taxon>
        <taxon>Streptophyta</taxon>
        <taxon>Embryophyta</taxon>
        <taxon>Tracheophyta</taxon>
        <taxon>Spermatophyta</taxon>
        <taxon>Magnoliopsida</taxon>
        <taxon>eudicotyledons</taxon>
        <taxon>Gunneridae</taxon>
        <taxon>Pentapetalae</taxon>
        <taxon>asterids</taxon>
        <taxon>Ericales</taxon>
        <taxon>Theaceae</taxon>
        <taxon>Camellia</taxon>
    </lineage>
</organism>
<dbReference type="Proteomes" id="UP001060215">
    <property type="component" value="Chromosome 10"/>
</dbReference>
<sequence>MAHPQKHQRQKELPSNDGDRITAAGCTLRVPANSKPNQARTGKLERHPTLTPAMVGGPKLDTHQKKLTVGWEDTVVKQEQSDESQSEMKISLPAIPALYITSFLFHACEEIHRVGGHVLDKPILQKFALRLLEKVIGICADFLSTADAHDSQMSDKSVLQVLLDFRFVADVLSGGDSNTIEELSKNVKSKFSLRRKQDVNQTKSVIRERVDSLVNRLSQRLDPVDWLTYEPYLWDNERQSYLRHAVLYGFFVRLNRMYTDTVQKLPTNSESNIMRCSTVPPFKYLPIRLILLSF</sequence>
<proteinExistence type="predicted"/>
<protein>
    <submittedName>
        <fullName evidence="1">Conserved oligomeric Golgi complex subunit 1</fullName>
    </submittedName>
</protein>